<comment type="caution">
    <text evidence="2">The sequence shown here is derived from an EMBL/GenBank/DDBJ whole genome shotgun (WGS) entry which is preliminary data.</text>
</comment>
<keyword evidence="1" id="KW-0732">Signal</keyword>
<evidence type="ECO:0008006" key="4">
    <source>
        <dbReference type="Google" id="ProtNLM"/>
    </source>
</evidence>
<evidence type="ECO:0000256" key="1">
    <source>
        <dbReference type="SAM" id="SignalP"/>
    </source>
</evidence>
<gene>
    <name evidence="2" type="ORF">TWF730_005655</name>
</gene>
<keyword evidence="3" id="KW-1185">Reference proteome</keyword>
<organism evidence="2 3">
    <name type="scientific">Orbilia blumenaviensis</name>
    <dbReference type="NCBI Taxonomy" id="1796055"/>
    <lineage>
        <taxon>Eukaryota</taxon>
        <taxon>Fungi</taxon>
        <taxon>Dikarya</taxon>
        <taxon>Ascomycota</taxon>
        <taxon>Pezizomycotina</taxon>
        <taxon>Orbiliomycetes</taxon>
        <taxon>Orbiliales</taxon>
        <taxon>Orbiliaceae</taxon>
        <taxon>Orbilia</taxon>
    </lineage>
</organism>
<protein>
    <recommendedName>
        <fullName evidence="4">RxLR effector protein</fullName>
    </recommendedName>
</protein>
<reference evidence="2 3" key="1">
    <citation type="submission" date="2019-10" db="EMBL/GenBank/DDBJ databases">
        <authorList>
            <person name="Palmer J.M."/>
        </authorList>
    </citation>
    <scope>NUCLEOTIDE SEQUENCE [LARGE SCALE GENOMIC DNA]</scope>
    <source>
        <strain evidence="2 3">TWF730</strain>
    </source>
</reference>
<feature type="signal peptide" evidence="1">
    <location>
        <begin position="1"/>
        <end position="18"/>
    </location>
</feature>
<dbReference type="AlphaFoldDB" id="A0AAV9VL94"/>
<dbReference type="Proteomes" id="UP001373714">
    <property type="component" value="Unassembled WGS sequence"/>
</dbReference>
<feature type="chain" id="PRO_5043956582" description="RxLR effector protein" evidence="1">
    <location>
        <begin position="19"/>
        <end position="75"/>
    </location>
</feature>
<proteinExistence type="predicted"/>
<evidence type="ECO:0000313" key="3">
    <source>
        <dbReference type="Proteomes" id="UP001373714"/>
    </source>
</evidence>
<name>A0AAV9VL94_9PEZI</name>
<dbReference type="EMBL" id="JAVHNS010000002">
    <property type="protein sequence ID" value="KAK6361949.1"/>
    <property type="molecule type" value="Genomic_DNA"/>
</dbReference>
<sequence length="75" mass="7982">MQFSYIFGLFVAIGSVAAIPTGDMAAKPAPAALDGTTDDRGRMLRIFQLAAVRKTKDQLQNDRLAPAAKVEEASS</sequence>
<evidence type="ECO:0000313" key="2">
    <source>
        <dbReference type="EMBL" id="KAK6361949.1"/>
    </source>
</evidence>
<accession>A0AAV9VL94</accession>